<protein>
    <recommendedName>
        <fullName evidence="3">Peptidase C58 YopT-type domain-containing protein</fullName>
    </recommendedName>
</protein>
<gene>
    <name evidence="1" type="ORF">CAB17_18705</name>
</gene>
<dbReference type="RefSeq" id="WP_101901360.1">
    <property type="nucleotide sequence ID" value="NZ_CP025491.2"/>
</dbReference>
<evidence type="ECO:0000313" key="1">
    <source>
        <dbReference type="EMBL" id="AUH73842.1"/>
    </source>
</evidence>
<dbReference type="KEGG" id="lsh:CAB17_18705"/>
<dbReference type="Gene3D" id="3.90.70.20">
    <property type="match status" value="1"/>
</dbReference>
<evidence type="ECO:0008006" key="3">
    <source>
        <dbReference type="Google" id="ProtNLM"/>
    </source>
</evidence>
<accession>A0A2H5FQM7</accession>
<proteinExistence type="predicted"/>
<name>A0A2H5FQM7_9GAMM</name>
<organism evidence="1 2">
    <name type="scientific">Legionella sainthelensi</name>
    <dbReference type="NCBI Taxonomy" id="28087"/>
    <lineage>
        <taxon>Bacteria</taxon>
        <taxon>Pseudomonadati</taxon>
        <taxon>Pseudomonadota</taxon>
        <taxon>Gammaproteobacteria</taxon>
        <taxon>Legionellales</taxon>
        <taxon>Legionellaceae</taxon>
        <taxon>Legionella</taxon>
    </lineage>
</organism>
<reference evidence="1 2" key="1">
    <citation type="submission" date="2017-12" db="EMBL/GenBank/DDBJ databases">
        <title>Legionella sainthelensi LA01-117, whole genome sequence of a clinical isolate from New Zealand.</title>
        <authorList>
            <person name="Cree S.L."/>
            <person name="Slow S."/>
            <person name="Kennedy M.A."/>
            <person name="Murdoch D.R."/>
            <person name="Biggs P.J."/>
            <person name="Anderson T."/>
        </authorList>
    </citation>
    <scope>NUCLEOTIDE SEQUENCE [LARGE SCALE GENOMIC DNA]</scope>
    <source>
        <strain evidence="1 2">LA01-117</strain>
    </source>
</reference>
<dbReference type="EMBL" id="CP025491">
    <property type="protein sequence ID" value="AUH73842.1"/>
    <property type="molecule type" value="Genomic_DNA"/>
</dbReference>
<dbReference type="AlphaFoldDB" id="A0A2H5FQM7"/>
<sequence length="320" mass="37242">MSYLPETTNKPKNEKPVKEIKKNEFIIQDIKNFSPHKLINPKQMIMINRENNLISFCQANICNEVAENPNKFETLSKFRLKFNGLCELICNYVIMQDLLGRPIVNNSRNDQYQKDNLNWFQRGDAIILGKPSENHLKKQIELPLLNTPRVKQSHILYVSSFFEKCKAYLFNIYPHDLFSHTEKVQQNDATVNRAVLEDKLKSLENGINIKFSVFSKGLFSFQGHSMVIKKTGEKYSFFDPNYGEYLNLDINKLCDKINNAMKEYDGTHMAFLNGKEYVASLEKNNATTMSAFKVSYKKIKLKDQLPETAEIKHDFLKKLM</sequence>
<evidence type="ECO:0000313" key="2">
    <source>
        <dbReference type="Proteomes" id="UP000234343"/>
    </source>
</evidence>
<keyword evidence="2" id="KW-1185">Reference proteome</keyword>
<dbReference type="Proteomes" id="UP000234343">
    <property type="component" value="Chromosome"/>
</dbReference>